<accession>A0A5M9JGH6</accession>
<name>A0A5M9JGH6_MONFR</name>
<organism evidence="1 2">
    <name type="scientific">Monilinia fructicola</name>
    <name type="common">Brown rot fungus</name>
    <name type="synonym">Ciboria fructicola</name>
    <dbReference type="NCBI Taxonomy" id="38448"/>
    <lineage>
        <taxon>Eukaryota</taxon>
        <taxon>Fungi</taxon>
        <taxon>Dikarya</taxon>
        <taxon>Ascomycota</taxon>
        <taxon>Pezizomycotina</taxon>
        <taxon>Leotiomycetes</taxon>
        <taxon>Helotiales</taxon>
        <taxon>Sclerotiniaceae</taxon>
        <taxon>Monilinia</taxon>
    </lineage>
</organism>
<dbReference type="AlphaFoldDB" id="A0A5M9JGH6"/>
<keyword evidence="2" id="KW-1185">Reference proteome</keyword>
<protein>
    <submittedName>
        <fullName evidence="1">Uncharacterized protein</fullName>
    </submittedName>
</protein>
<gene>
    <name evidence="1" type="ORF">EYC84_008310</name>
</gene>
<dbReference type="EMBL" id="VICG01000010">
    <property type="protein sequence ID" value="KAA8567857.1"/>
    <property type="molecule type" value="Genomic_DNA"/>
</dbReference>
<reference evidence="1 2" key="1">
    <citation type="submission" date="2019-06" db="EMBL/GenBank/DDBJ databases">
        <title>Genome Sequence of the Brown Rot Fungal Pathogen Monilinia fructicola.</title>
        <authorList>
            <person name="De Miccolis Angelini R.M."/>
            <person name="Landi L."/>
            <person name="Abate D."/>
            <person name="Pollastro S."/>
            <person name="Romanazzi G."/>
            <person name="Faretra F."/>
        </authorList>
    </citation>
    <scope>NUCLEOTIDE SEQUENCE [LARGE SCALE GENOMIC DNA]</scope>
    <source>
        <strain evidence="1 2">Mfrc123</strain>
    </source>
</reference>
<evidence type="ECO:0000313" key="2">
    <source>
        <dbReference type="Proteomes" id="UP000322873"/>
    </source>
</evidence>
<proteinExistence type="predicted"/>
<dbReference type="Proteomes" id="UP000322873">
    <property type="component" value="Unassembled WGS sequence"/>
</dbReference>
<sequence>MAREAAFDVKAKKIEEEEMRTEIPIVIATDQRILVAAAPTRKILQDDIRAQVMTCKKSVRLELEVENSATIPKEHVWDSGTVVLQIYRSLKHTIGSNVTTRKAGKDELIEFTESPRKA</sequence>
<evidence type="ECO:0000313" key="1">
    <source>
        <dbReference type="EMBL" id="KAA8567857.1"/>
    </source>
</evidence>
<comment type="caution">
    <text evidence="1">The sequence shown here is derived from an EMBL/GenBank/DDBJ whole genome shotgun (WGS) entry which is preliminary data.</text>
</comment>